<keyword evidence="1" id="KW-0472">Membrane</keyword>
<dbReference type="Pfam" id="PF03140">
    <property type="entry name" value="DUF247"/>
    <property type="match status" value="1"/>
</dbReference>
<proteinExistence type="predicted"/>
<evidence type="ECO:0000313" key="2">
    <source>
        <dbReference type="EMBL" id="GMN64782.1"/>
    </source>
</evidence>
<reference evidence="2" key="1">
    <citation type="submission" date="2023-07" db="EMBL/GenBank/DDBJ databases">
        <title>draft genome sequence of fig (Ficus carica).</title>
        <authorList>
            <person name="Takahashi T."/>
            <person name="Nishimura K."/>
        </authorList>
    </citation>
    <scope>NUCLEOTIDE SEQUENCE</scope>
</reference>
<keyword evidence="1" id="KW-0812">Transmembrane</keyword>
<organism evidence="2 3">
    <name type="scientific">Ficus carica</name>
    <name type="common">Common fig</name>
    <dbReference type="NCBI Taxonomy" id="3494"/>
    <lineage>
        <taxon>Eukaryota</taxon>
        <taxon>Viridiplantae</taxon>
        <taxon>Streptophyta</taxon>
        <taxon>Embryophyta</taxon>
        <taxon>Tracheophyta</taxon>
        <taxon>Spermatophyta</taxon>
        <taxon>Magnoliopsida</taxon>
        <taxon>eudicotyledons</taxon>
        <taxon>Gunneridae</taxon>
        <taxon>Pentapetalae</taxon>
        <taxon>rosids</taxon>
        <taxon>fabids</taxon>
        <taxon>Rosales</taxon>
        <taxon>Moraceae</taxon>
        <taxon>Ficeae</taxon>
        <taxon>Ficus</taxon>
    </lineage>
</organism>
<dbReference type="PANTHER" id="PTHR31170">
    <property type="entry name" value="BNAC04G53230D PROTEIN"/>
    <property type="match status" value="1"/>
</dbReference>
<evidence type="ECO:0000313" key="3">
    <source>
        <dbReference type="Proteomes" id="UP001187192"/>
    </source>
</evidence>
<dbReference type="PANTHER" id="PTHR31170:SF25">
    <property type="entry name" value="BNAA09G04570D PROTEIN"/>
    <property type="match status" value="1"/>
</dbReference>
<protein>
    <submittedName>
        <fullName evidence="2">Uncharacterized protein</fullName>
    </submittedName>
</protein>
<feature type="transmembrane region" description="Helical" evidence="1">
    <location>
        <begin position="412"/>
        <end position="439"/>
    </location>
</feature>
<name>A0AA88DYX3_FICCA</name>
<dbReference type="EMBL" id="BTGU01000194">
    <property type="protein sequence ID" value="GMN64782.1"/>
    <property type="molecule type" value="Genomic_DNA"/>
</dbReference>
<keyword evidence="1" id="KW-1133">Transmembrane helix</keyword>
<dbReference type="InterPro" id="IPR004158">
    <property type="entry name" value="DUF247_pln"/>
</dbReference>
<gene>
    <name evidence="2" type="ORF">TIFTF001_033850</name>
</gene>
<comment type="caution">
    <text evidence="2">The sequence shown here is derived from an EMBL/GenBank/DDBJ whole genome shotgun (WGS) entry which is preliminary data.</text>
</comment>
<accession>A0AA88DYX3</accession>
<keyword evidence="3" id="KW-1185">Reference proteome</keyword>
<dbReference type="AlphaFoldDB" id="A0AA88DYX3"/>
<evidence type="ECO:0000256" key="1">
    <source>
        <dbReference type="SAM" id="Phobius"/>
    </source>
</evidence>
<dbReference type="Proteomes" id="UP001187192">
    <property type="component" value="Unassembled WGS sequence"/>
</dbReference>
<sequence length="441" mass="51166">MEGSNPVSLDQEHQPDELATSLRRKLRNLSPLPSRCCIYRVPERLRHENARAYTPKVVSIGPLHRGAEGLKAMEKHKMIYLKSFLKRTKLSMEDYVKFMKQREQKVRSHYDEDFEQMGSDQFVETILVDSAFVVEILWRNHSKEGAHGNDRIFNKPWKIMEIMNDMMLLENQLPFFLFEDIFDLVKLKDRRDNVSDGDCPSIKKLSLVKLTYEFFKFKACLGDIEEILSRINSSKIKHFVDFFRKCHVPRPLPLGREIQTLTIPNVIELYEAGVKFEVKPTGGLFDIQFCEGTLVIPHLIIRKFTESFILNLLAFEQCHKLECYINDYVFIIDRLVDTTRAVQLLVQSGVIESKLPDNQEVVTSIDKLVRGSILRRKHFYFNDLCNGLNAYCSNPWNTWMTTLKQQYFSSPLTIFAIAVATAVFILTVIQTVCSCGVPFKN</sequence>